<accession>A0A438J3Q4</accession>
<evidence type="ECO:0000259" key="2">
    <source>
        <dbReference type="PROSITE" id="PS50030"/>
    </source>
</evidence>
<feature type="region of interest" description="Disordered" evidence="1">
    <location>
        <begin position="37"/>
        <end position="98"/>
    </location>
</feature>
<reference evidence="3 4" key="1">
    <citation type="journal article" date="2018" name="PLoS Genet.">
        <title>Population sequencing reveals clonal diversity and ancestral inbreeding in the grapevine cultivar Chardonnay.</title>
        <authorList>
            <person name="Roach M.J."/>
            <person name="Johnson D.L."/>
            <person name="Bohlmann J."/>
            <person name="van Vuuren H.J."/>
            <person name="Jones S.J."/>
            <person name="Pretorius I.S."/>
            <person name="Schmidt S.A."/>
            <person name="Borneman A.R."/>
        </authorList>
    </citation>
    <scope>NUCLEOTIDE SEQUENCE [LARGE SCALE GENOMIC DNA]</scope>
    <source>
        <strain evidence="4">cv. Chardonnay</strain>
        <tissue evidence="3">Leaf</tissue>
    </source>
</reference>
<dbReference type="SUPFAM" id="SSF46934">
    <property type="entry name" value="UBA-like"/>
    <property type="match status" value="1"/>
</dbReference>
<gene>
    <name evidence="3" type="ORF">CK203_027929</name>
</gene>
<feature type="compositionally biased region" description="Pro residues" evidence="1">
    <location>
        <begin position="89"/>
        <end position="98"/>
    </location>
</feature>
<dbReference type="InterPro" id="IPR015940">
    <property type="entry name" value="UBA"/>
</dbReference>
<organism evidence="3 4">
    <name type="scientific">Vitis vinifera</name>
    <name type="common">Grape</name>
    <dbReference type="NCBI Taxonomy" id="29760"/>
    <lineage>
        <taxon>Eukaryota</taxon>
        <taxon>Viridiplantae</taxon>
        <taxon>Streptophyta</taxon>
        <taxon>Embryophyta</taxon>
        <taxon>Tracheophyta</taxon>
        <taxon>Spermatophyta</taxon>
        <taxon>Magnoliopsida</taxon>
        <taxon>eudicotyledons</taxon>
        <taxon>Gunneridae</taxon>
        <taxon>Pentapetalae</taxon>
        <taxon>rosids</taxon>
        <taxon>Vitales</taxon>
        <taxon>Vitaceae</taxon>
        <taxon>Viteae</taxon>
        <taxon>Vitis</taxon>
    </lineage>
</organism>
<name>A0A438J3Q4_VITVI</name>
<dbReference type="Proteomes" id="UP000288805">
    <property type="component" value="Unassembled WGS sequence"/>
</dbReference>
<evidence type="ECO:0000313" key="4">
    <source>
        <dbReference type="Proteomes" id="UP000288805"/>
    </source>
</evidence>
<proteinExistence type="predicted"/>
<feature type="compositionally biased region" description="Low complexity" evidence="1">
    <location>
        <begin position="71"/>
        <end position="82"/>
    </location>
</feature>
<feature type="domain" description="UBA" evidence="2">
    <location>
        <begin position="1"/>
        <end position="38"/>
    </location>
</feature>
<dbReference type="InterPro" id="IPR009060">
    <property type="entry name" value="UBA-like_sf"/>
</dbReference>
<protein>
    <recommendedName>
        <fullName evidence="2">UBA domain-containing protein</fullName>
    </recommendedName>
</protein>
<evidence type="ECO:0000313" key="3">
    <source>
        <dbReference type="EMBL" id="RVX03572.1"/>
    </source>
</evidence>
<dbReference type="PROSITE" id="PS50030">
    <property type="entry name" value="UBA"/>
    <property type="match status" value="1"/>
</dbReference>
<dbReference type="EMBL" id="QGNW01000065">
    <property type="protein sequence ID" value="RVX03572.1"/>
    <property type="molecule type" value="Genomic_DNA"/>
</dbReference>
<dbReference type="AlphaFoldDB" id="A0A438J3Q4"/>
<comment type="caution">
    <text evidence="3">The sequence shown here is derived from an EMBL/GenBank/DDBJ whole genome shotgun (WGS) entry which is preliminary data.</text>
</comment>
<sequence>MEREQLLSMGFPDDLASQALAATGGKSILKATEWILGRNKSDSQTPDENPNSSPSPSPFQPKLDRFFHFQSKPSNPPKSKNNTATRPHCPVPPPNDSV</sequence>
<dbReference type="Gene3D" id="1.10.8.10">
    <property type="entry name" value="DNA helicase RuvA subunit, C-terminal domain"/>
    <property type="match status" value="1"/>
</dbReference>
<dbReference type="Pfam" id="PF22562">
    <property type="entry name" value="UBA_7"/>
    <property type="match status" value="1"/>
</dbReference>
<evidence type="ECO:0000256" key="1">
    <source>
        <dbReference type="SAM" id="MobiDB-lite"/>
    </source>
</evidence>
<dbReference type="FunFam" id="1.10.8.10:FF:000145">
    <property type="entry name" value="AAA-type ATPase family protein"/>
    <property type="match status" value="1"/>
</dbReference>